<name>A0ABX9IDL8_9FLAO</name>
<sequence length="162" mass="19265">MEAKEFKSLVLEVTLKCVDRRPEDWFTFNDKMNTHFVKDNYQPQNIIMDKDELPIIECDLDDSYFLITTDRIISINDGIFDSVNFFNMFDFCGTNEKLNYRNTNEELPKIDTLCIKKVDGGKLIVKIDSHYPAFFTKILIYNILVYKKEGRWYLNPGKRDYE</sequence>
<organism evidence="1 2">
    <name type="scientific">Chryseobacterium rhizosphaerae</name>
    <dbReference type="NCBI Taxonomy" id="395937"/>
    <lineage>
        <taxon>Bacteria</taxon>
        <taxon>Pseudomonadati</taxon>
        <taxon>Bacteroidota</taxon>
        <taxon>Flavobacteriia</taxon>
        <taxon>Flavobacteriales</taxon>
        <taxon>Weeksellaceae</taxon>
        <taxon>Chryseobacterium group</taxon>
        <taxon>Chryseobacterium</taxon>
    </lineage>
</organism>
<evidence type="ECO:0000313" key="2">
    <source>
        <dbReference type="Proteomes" id="UP000256491"/>
    </source>
</evidence>
<gene>
    <name evidence="1" type="ORF">DRF57_23310</name>
</gene>
<dbReference type="EMBL" id="QNUF01000063">
    <property type="protein sequence ID" value="REC69073.1"/>
    <property type="molecule type" value="Genomic_DNA"/>
</dbReference>
<dbReference type="Proteomes" id="UP000256491">
    <property type="component" value="Unassembled WGS sequence"/>
</dbReference>
<reference evidence="1 2" key="1">
    <citation type="journal article" date="2010" name="Syst. Appl. Microbiol.">
        <title>Four new species of Chryseobacterium from the rhizosphere of coastal sand dune plants, Chryseobacterium elymi sp. nov., Chryseobacterium hagamense sp. nov., Chryseobacterium lathyri sp. nov. and Chryseobacterium rhizosphaerae sp. nov.</title>
        <authorList>
            <person name="Cho S.H."/>
            <person name="Lee K.S."/>
            <person name="Shin D.S."/>
            <person name="Han J.H."/>
            <person name="Park K.S."/>
            <person name="Lee C.H."/>
            <person name="Park K.H."/>
            <person name="Kim S.B."/>
        </authorList>
    </citation>
    <scope>NUCLEOTIDE SEQUENCE [LARGE SCALE GENOMIC DNA]</scope>
    <source>
        <strain evidence="1 2">KCTC 22548</strain>
    </source>
</reference>
<protein>
    <recommendedName>
        <fullName evidence="3">DUF4348 domain-containing protein</fullName>
    </recommendedName>
</protein>
<evidence type="ECO:0000313" key="1">
    <source>
        <dbReference type="EMBL" id="REC69073.1"/>
    </source>
</evidence>
<comment type="caution">
    <text evidence="1">The sequence shown here is derived from an EMBL/GenBank/DDBJ whole genome shotgun (WGS) entry which is preliminary data.</text>
</comment>
<accession>A0ABX9IDL8</accession>
<keyword evidence="2" id="KW-1185">Reference proteome</keyword>
<proteinExistence type="predicted"/>
<evidence type="ECO:0008006" key="3">
    <source>
        <dbReference type="Google" id="ProtNLM"/>
    </source>
</evidence>
<dbReference type="RefSeq" id="WP_115921123.1">
    <property type="nucleotide sequence ID" value="NZ_BJYH01000061.1"/>
</dbReference>